<dbReference type="AlphaFoldDB" id="A0A0E9V1H3"/>
<evidence type="ECO:0000313" key="1">
    <source>
        <dbReference type="EMBL" id="JAH71984.1"/>
    </source>
</evidence>
<reference evidence="1" key="1">
    <citation type="submission" date="2014-11" db="EMBL/GenBank/DDBJ databases">
        <authorList>
            <person name="Amaro Gonzalez C."/>
        </authorList>
    </citation>
    <scope>NUCLEOTIDE SEQUENCE</scope>
</reference>
<proteinExistence type="predicted"/>
<accession>A0A0E9V1H3</accession>
<reference evidence="1" key="2">
    <citation type="journal article" date="2015" name="Fish Shellfish Immunol.">
        <title>Early steps in the European eel (Anguilla anguilla)-Vibrio vulnificus interaction in the gills: Role of the RtxA13 toxin.</title>
        <authorList>
            <person name="Callol A."/>
            <person name="Pajuelo D."/>
            <person name="Ebbesson L."/>
            <person name="Teles M."/>
            <person name="MacKenzie S."/>
            <person name="Amaro C."/>
        </authorList>
    </citation>
    <scope>NUCLEOTIDE SEQUENCE</scope>
</reference>
<dbReference type="EMBL" id="GBXM01036593">
    <property type="protein sequence ID" value="JAH71984.1"/>
    <property type="molecule type" value="Transcribed_RNA"/>
</dbReference>
<organism evidence="1">
    <name type="scientific">Anguilla anguilla</name>
    <name type="common">European freshwater eel</name>
    <name type="synonym">Muraena anguilla</name>
    <dbReference type="NCBI Taxonomy" id="7936"/>
    <lineage>
        <taxon>Eukaryota</taxon>
        <taxon>Metazoa</taxon>
        <taxon>Chordata</taxon>
        <taxon>Craniata</taxon>
        <taxon>Vertebrata</taxon>
        <taxon>Euteleostomi</taxon>
        <taxon>Actinopterygii</taxon>
        <taxon>Neopterygii</taxon>
        <taxon>Teleostei</taxon>
        <taxon>Anguilliformes</taxon>
        <taxon>Anguillidae</taxon>
        <taxon>Anguilla</taxon>
    </lineage>
</organism>
<name>A0A0E9V1H3_ANGAN</name>
<protein>
    <submittedName>
        <fullName evidence="1">Uncharacterized protein</fullName>
    </submittedName>
</protein>
<sequence>MLLRCLATRVKMLQHLWLSNSATVATYPLSDDIHYLAG</sequence>